<keyword evidence="1" id="KW-1133">Transmembrane helix</keyword>
<name>A0A0L0KLW5_9ACTN</name>
<dbReference type="EMBL" id="JPPY01000028">
    <property type="protein sequence ID" value="KND39212.1"/>
    <property type="molecule type" value="Genomic_DNA"/>
</dbReference>
<protein>
    <submittedName>
        <fullName evidence="3">Membrane protein</fullName>
    </submittedName>
</protein>
<dbReference type="RefSeq" id="WP_050369450.1">
    <property type="nucleotide sequence ID" value="NZ_KQ257801.1"/>
</dbReference>
<dbReference type="InterPro" id="IPR048447">
    <property type="entry name" value="DUF1980_C"/>
</dbReference>
<dbReference type="PATRIC" id="fig|42234.21.peg.877"/>
<comment type="caution">
    <text evidence="3">The sequence shown here is derived from an EMBL/GenBank/DDBJ whole genome shotgun (WGS) entry which is preliminary data.</text>
</comment>
<dbReference type="Pfam" id="PF21537">
    <property type="entry name" value="DUF1980_C"/>
    <property type="match status" value="1"/>
</dbReference>
<sequence length="235" mass="25324">MKRVLQAALLALTGAGLLQVALFTEVFMRYVKEGMRPLLILSGVVLLLLGLAEAWSAYRHRDSHGAHVPPVAWLLFLPALSLLVYAPPELGSYTASREPVKAVAVTPDDGFDPLPAASPLPITLGDFTSRVQQDRTKVIARRPVTMTGFVTPTSSPDHWYLTRLILSCCAADAQSVKVKVYGVEPPKADTWVSVTGTWHTAGALGTPTAEVALDGRMLQKIDRPSNGYQDALPIG</sequence>
<keyword evidence="1" id="KW-0812">Transmembrane</keyword>
<gene>
    <name evidence="3" type="ORF">IQ63_04260</name>
</gene>
<feature type="transmembrane region" description="Helical" evidence="1">
    <location>
        <begin position="39"/>
        <end position="58"/>
    </location>
</feature>
<feature type="transmembrane region" description="Helical" evidence="1">
    <location>
        <begin position="70"/>
        <end position="87"/>
    </location>
</feature>
<accession>A0A0L0KLW5</accession>
<reference evidence="4" key="1">
    <citation type="submission" date="2014-07" db="EMBL/GenBank/DDBJ databases">
        <title>Genome sequencing of plant-pathogenic Streptomyces species.</title>
        <authorList>
            <person name="Harrison J."/>
            <person name="Sapp M."/>
            <person name="Thwaites R."/>
            <person name="Studholme D.J."/>
        </authorList>
    </citation>
    <scope>NUCLEOTIDE SEQUENCE [LARGE SCALE GENOMIC DNA]</scope>
    <source>
        <strain evidence="4">NCPPB 4445</strain>
    </source>
</reference>
<evidence type="ECO:0000259" key="2">
    <source>
        <dbReference type="Pfam" id="PF21537"/>
    </source>
</evidence>
<dbReference type="Proteomes" id="UP000037151">
    <property type="component" value="Unassembled WGS sequence"/>
</dbReference>
<proteinExistence type="predicted"/>
<dbReference type="NCBIfam" id="TIGR03943">
    <property type="entry name" value="TIGR03943 family putative permease subunit"/>
    <property type="match status" value="1"/>
</dbReference>
<dbReference type="AlphaFoldDB" id="A0A0L0KLW5"/>
<feature type="domain" description="DUF1980" evidence="2">
    <location>
        <begin position="142"/>
        <end position="228"/>
    </location>
</feature>
<dbReference type="OrthoDB" id="359029at2"/>
<evidence type="ECO:0000256" key="1">
    <source>
        <dbReference type="SAM" id="Phobius"/>
    </source>
</evidence>
<evidence type="ECO:0000313" key="4">
    <source>
        <dbReference type="Proteomes" id="UP000037151"/>
    </source>
</evidence>
<dbReference type="InterPro" id="IPR015402">
    <property type="entry name" value="DUF1980"/>
</dbReference>
<organism evidence="3 4">
    <name type="scientific">Streptomyces acidiscabies</name>
    <dbReference type="NCBI Taxonomy" id="42234"/>
    <lineage>
        <taxon>Bacteria</taxon>
        <taxon>Bacillati</taxon>
        <taxon>Actinomycetota</taxon>
        <taxon>Actinomycetes</taxon>
        <taxon>Kitasatosporales</taxon>
        <taxon>Streptomycetaceae</taxon>
        <taxon>Streptomyces</taxon>
    </lineage>
</organism>
<evidence type="ECO:0000313" key="3">
    <source>
        <dbReference type="EMBL" id="KND39212.1"/>
    </source>
</evidence>
<keyword evidence="1" id="KW-0472">Membrane</keyword>